<keyword evidence="3" id="KW-1185">Reference proteome</keyword>
<feature type="compositionally biased region" description="Polar residues" evidence="1">
    <location>
        <begin position="85"/>
        <end position="100"/>
    </location>
</feature>
<accession>A0A7J7P4V2</accession>
<dbReference type="Proteomes" id="UP000541444">
    <property type="component" value="Unassembled WGS sequence"/>
</dbReference>
<dbReference type="OrthoDB" id="5366038at2759"/>
<evidence type="ECO:0000313" key="2">
    <source>
        <dbReference type="EMBL" id="KAF6174475.1"/>
    </source>
</evidence>
<dbReference type="AlphaFoldDB" id="A0A7J7P4V2"/>
<gene>
    <name evidence="2" type="ORF">GIB67_004669</name>
</gene>
<organism evidence="2 3">
    <name type="scientific">Kingdonia uniflora</name>
    <dbReference type="NCBI Taxonomy" id="39325"/>
    <lineage>
        <taxon>Eukaryota</taxon>
        <taxon>Viridiplantae</taxon>
        <taxon>Streptophyta</taxon>
        <taxon>Embryophyta</taxon>
        <taxon>Tracheophyta</taxon>
        <taxon>Spermatophyta</taxon>
        <taxon>Magnoliopsida</taxon>
        <taxon>Ranunculales</taxon>
        <taxon>Circaeasteraceae</taxon>
        <taxon>Kingdonia</taxon>
    </lineage>
</organism>
<dbReference type="EMBL" id="JACGCM010000262">
    <property type="protein sequence ID" value="KAF6174475.1"/>
    <property type="molecule type" value="Genomic_DNA"/>
</dbReference>
<reference evidence="2 3" key="1">
    <citation type="journal article" date="2020" name="IScience">
        <title>Genome Sequencing of the Endangered Kingdonia uniflora (Circaeasteraceae, Ranunculales) Reveals Potential Mechanisms of Evolutionary Specialization.</title>
        <authorList>
            <person name="Sun Y."/>
            <person name="Deng T."/>
            <person name="Zhang A."/>
            <person name="Moore M.J."/>
            <person name="Landis J.B."/>
            <person name="Lin N."/>
            <person name="Zhang H."/>
            <person name="Zhang X."/>
            <person name="Huang J."/>
            <person name="Zhang X."/>
            <person name="Sun H."/>
            <person name="Wang H."/>
        </authorList>
    </citation>
    <scope>NUCLEOTIDE SEQUENCE [LARGE SCALE GENOMIC DNA]</scope>
    <source>
        <strain evidence="2">TB1705</strain>
        <tissue evidence="2">Leaf</tissue>
    </source>
</reference>
<protein>
    <submittedName>
        <fullName evidence="2">Uncharacterized protein</fullName>
    </submittedName>
</protein>
<evidence type="ECO:0000313" key="3">
    <source>
        <dbReference type="Proteomes" id="UP000541444"/>
    </source>
</evidence>
<feature type="region of interest" description="Disordered" evidence="1">
    <location>
        <begin position="68"/>
        <end position="119"/>
    </location>
</feature>
<sequence length="250" mass="28902">MDVIINNTYSNTNVWINEENSFLVATSKRALAERARREREKRNKTATFHLQMENNIHRDVHFNRDTSTQQYSRCQEGRNEANAPHASSMNDVNNHWNTLENAGENPEASGVAPSEILGINETTDNSTRLRSRIFEIRESSRVSIDMKYGYRMFFMPLHSLDKKLTKSSRYWPLFGTCYKQGKIRLPILHPLPPAIQVLYDDDSLHATTFKSHIREYNVANAFTTPEVKLGDRILNCRGPKPFSIYGELKH</sequence>
<proteinExistence type="predicted"/>
<name>A0A7J7P4V2_9MAGN</name>
<evidence type="ECO:0000256" key="1">
    <source>
        <dbReference type="SAM" id="MobiDB-lite"/>
    </source>
</evidence>
<comment type="caution">
    <text evidence="2">The sequence shown here is derived from an EMBL/GenBank/DDBJ whole genome shotgun (WGS) entry which is preliminary data.</text>
</comment>